<dbReference type="Pfam" id="PF09587">
    <property type="entry name" value="PGA_cap"/>
    <property type="match status" value="1"/>
</dbReference>
<dbReference type="Gene3D" id="3.30.1380.10">
    <property type="match status" value="1"/>
</dbReference>
<dbReference type="Gene3D" id="3.60.21.10">
    <property type="match status" value="1"/>
</dbReference>
<proteinExistence type="inferred from homology"/>
<feature type="region of interest" description="Disordered" evidence="2">
    <location>
        <begin position="22"/>
        <end position="48"/>
    </location>
</feature>
<dbReference type="EMBL" id="JANARS010000005">
    <property type="protein sequence ID" value="MCP3422886.1"/>
    <property type="molecule type" value="Genomic_DNA"/>
</dbReference>
<evidence type="ECO:0000256" key="2">
    <source>
        <dbReference type="SAM" id="MobiDB-lite"/>
    </source>
</evidence>
<name>A0ABT1L222_9ACTN</name>
<dbReference type="PANTHER" id="PTHR33393">
    <property type="entry name" value="POLYGLUTAMINE SYNTHESIS ACCESSORY PROTEIN RV0574C-RELATED"/>
    <property type="match status" value="1"/>
</dbReference>
<dbReference type="Pfam" id="PF13539">
    <property type="entry name" value="Peptidase_M15_4"/>
    <property type="match status" value="1"/>
</dbReference>
<protein>
    <submittedName>
        <fullName evidence="4">CapA family protein</fullName>
    </submittedName>
</protein>
<evidence type="ECO:0000313" key="4">
    <source>
        <dbReference type="EMBL" id="MCP3422886.1"/>
    </source>
</evidence>
<comment type="similarity">
    <text evidence="1">Belongs to the CapA family.</text>
</comment>
<accession>A0ABT1L222</accession>
<dbReference type="PANTHER" id="PTHR33393:SF13">
    <property type="entry name" value="PGA BIOSYNTHESIS PROTEIN CAPA"/>
    <property type="match status" value="1"/>
</dbReference>
<dbReference type="InterPro" id="IPR019079">
    <property type="entry name" value="Capsule_synth_CapA"/>
</dbReference>
<dbReference type="Proteomes" id="UP001204524">
    <property type="component" value="Unassembled WGS sequence"/>
</dbReference>
<evidence type="ECO:0000256" key="1">
    <source>
        <dbReference type="ARBA" id="ARBA00005662"/>
    </source>
</evidence>
<dbReference type="PROSITE" id="PS51257">
    <property type="entry name" value="PROKAR_LIPOPROTEIN"/>
    <property type="match status" value="1"/>
</dbReference>
<organism evidence="4 5">
    <name type="scientific">Nocardioides pinisoli</name>
    <dbReference type="NCBI Taxonomy" id="2950279"/>
    <lineage>
        <taxon>Bacteria</taxon>
        <taxon>Bacillati</taxon>
        <taxon>Actinomycetota</taxon>
        <taxon>Actinomycetes</taxon>
        <taxon>Propionibacteriales</taxon>
        <taxon>Nocardioidaceae</taxon>
        <taxon>Nocardioides</taxon>
    </lineage>
</organism>
<feature type="compositionally biased region" description="Low complexity" evidence="2">
    <location>
        <begin position="35"/>
        <end position="45"/>
    </location>
</feature>
<dbReference type="InterPro" id="IPR029052">
    <property type="entry name" value="Metallo-depent_PP-like"/>
</dbReference>
<dbReference type="SUPFAM" id="SSF56300">
    <property type="entry name" value="Metallo-dependent phosphatases"/>
    <property type="match status" value="1"/>
</dbReference>
<dbReference type="InterPro" id="IPR039561">
    <property type="entry name" value="Peptidase_M15C"/>
</dbReference>
<evidence type="ECO:0000259" key="3">
    <source>
        <dbReference type="SMART" id="SM00854"/>
    </source>
</evidence>
<dbReference type="SMART" id="SM00854">
    <property type="entry name" value="PGA_cap"/>
    <property type="match status" value="1"/>
</dbReference>
<sequence length="565" mass="60360">MEGRARHLAGVVACVLVASGCTSPSPAEEPPPPGAATGSTTTTSPKRSGQVTIALGGDVHFEGVADRLLERPGGLGSIARTLRAADVAMVNLETPVTQRGRRDPKELENAGDRYWFRTRPAALDVLADAGVDVVSVANNHAGDYGATGLQDTLAAGRERGVAMVGAGRGEAAYAPHVVEVGELEVAFLAADMVQREGSSDVWTARPGRLGTASARGSNADALVAAVEAASARDQLAVVYLHWGREYQSCPTQSQRLLARDLADAGADVVVGSHSHVLGGTGWVGDAVVGYGLGNFVWYHDRQAASGVLSVTLDSGGAVGKSWTPARISPDDGRPVPLAGASRARAVADWRDRRRCTGLAGERGQAQADDPAYASTVSRVDADLADRMRRSHRPGCPVPLRELRHLRMTHRDFDGRARTGEMVVHRRWADDVTEVFGRLYDAGFPIARMRLVDDYRADDDLSMAANNTSGFNCRRVAGQTSWSQHAYGEAIDINPVQNPYVRPGSIDPPAGRAYAGVRRDRSAPDRLGVIRAGDLPVTAFARIGWEWGGYWESSKDYQHVAAPRRR</sequence>
<dbReference type="InterPro" id="IPR052169">
    <property type="entry name" value="CW_Biosynth-Accessory"/>
</dbReference>
<dbReference type="CDD" id="cd07381">
    <property type="entry name" value="MPP_CapA"/>
    <property type="match status" value="1"/>
</dbReference>
<dbReference type="SUPFAM" id="SSF55166">
    <property type="entry name" value="Hedgehog/DD-peptidase"/>
    <property type="match status" value="1"/>
</dbReference>
<dbReference type="RefSeq" id="WP_254182074.1">
    <property type="nucleotide sequence ID" value="NZ_JANARS010000005.1"/>
</dbReference>
<reference evidence="4 5" key="1">
    <citation type="submission" date="2022-06" db="EMBL/GenBank/DDBJ databases">
        <authorList>
            <person name="So Y."/>
        </authorList>
    </citation>
    <scope>NUCLEOTIDE SEQUENCE [LARGE SCALE GENOMIC DNA]</scope>
    <source>
        <strain evidence="4 5">STR3</strain>
    </source>
</reference>
<feature type="domain" description="Capsule synthesis protein CapA" evidence="3">
    <location>
        <begin position="52"/>
        <end position="299"/>
    </location>
</feature>
<comment type="caution">
    <text evidence="4">The sequence shown here is derived from an EMBL/GenBank/DDBJ whole genome shotgun (WGS) entry which is preliminary data.</text>
</comment>
<gene>
    <name evidence="4" type="ORF">NCI01_13865</name>
</gene>
<evidence type="ECO:0000313" key="5">
    <source>
        <dbReference type="Proteomes" id="UP001204524"/>
    </source>
</evidence>
<keyword evidence="5" id="KW-1185">Reference proteome</keyword>
<dbReference type="InterPro" id="IPR009045">
    <property type="entry name" value="Zn_M74/Hedgehog-like"/>
</dbReference>